<feature type="transmembrane region" description="Helical" evidence="5">
    <location>
        <begin position="104"/>
        <end position="124"/>
    </location>
</feature>
<protein>
    <recommendedName>
        <fullName evidence="6">STAS domain-containing protein</fullName>
    </recommendedName>
</protein>
<dbReference type="Proteomes" id="UP000013827">
    <property type="component" value="Unassembled WGS sequence"/>
</dbReference>
<dbReference type="SUPFAM" id="SSF52091">
    <property type="entry name" value="SpoIIaa-like"/>
    <property type="match status" value="1"/>
</dbReference>
<accession>A0A0D3IBK6</accession>
<dbReference type="STRING" id="2903.R1DCS4"/>
<dbReference type="InterPro" id="IPR036513">
    <property type="entry name" value="STAS_dom_sf"/>
</dbReference>
<dbReference type="GeneID" id="17254796"/>
<dbReference type="eggNOG" id="KOG0236">
    <property type="taxonomic scope" value="Eukaryota"/>
</dbReference>
<dbReference type="AlphaFoldDB" id="A0A0D3IBK6"/>
<feature type="transmembrane region" description="Helical" evidence="5">
    <location>
        <begin position="270"/>
        <end position="290"/>
    </location>
</feature>
<dbReference type="PANTHER" id="PTHR11814">
    <property type="entry name" value="SULFATE TRANSPORTER"/>
    <property type="match status" value="1"/>
</dbReference>
<feature type="transmembrane region" description="Helical" evidence="5">
    <location>
        <begin position="409"/>
        <end position="426"/>
    </location>
</feature>
<keyword evidence="8" id="KW-1185">Reference proteome</keyword>
<comment type="subcellular location">
    <subcellularLocation>
        <location evidence="1">Membrane</location>
        <topology evidence="1">Multi-pass membrane protein</topology>
    </subcellularLocation>
</comment>
<dbReference type="Gene3D" id="3.30.750.24">
    <property type="entry name" value="STAS domain"/>
    <property type="match status" value="1"/>
</dbReference>
<keyword evidence="2 5" id="KW-0812">Transmembrane</keyword>
<reference evidence="7" key="2">
    <citation type="submission" date="2024-10" db="UniProtKB">
        <authorList>
            <consortium name="EnsemblProtists"/>
        </authorList>
    </citation>
    <scope>IDENTIFICATION</scope>
</reference>
<proteinExistence type="predicted"/>
<evidence type="ECO:0000259" key="6">
    <source>
        <dbReference type="PROSITE" id="PS50801"/>
    </source>
</evidence>
<dbReference type="Pfam" id="PF00916">
    <property type="entry name" value="Sulfate_transp"/>
    <property type="match status" value="1"/>
</dbReference>
<dbReference type="EnsemblProtists" id="EOD08641">
    <property type="protein sequence ID" value="EOD08641"/>
    <property type="gene ID" value="EMIHUDRAFT_453061"/>
</dbReference>
<dbReference type="PaxDb" id="2903-EOD08641"/>
<sequence length="712" mass="77179">MAFLLDIAPIFGWLRDYPVRSALAHDISGGVTLGCILIGQSLAHAKLCGVELIIGPYSCMLGPVLYAVFGTCIHSSIGTGALICLLVGEVLVEHGDSVEERSRIAPFLTILVGVILTLMGVCRLSGLVRFLSRPALSGFITASALLAMLSQVSPMLGLPDSAGSIQKVLLHQPERLLAVKWPTLLLSAVATGYLLSAKRLKQHPRLKPLGDFKELVLLGLGAAFCAAWDPPGLSQAECVEHPLCVKVVGRIEPGLPHAHWPRVGAGDWGLIHSMLPGACLVALVAFLTSFAGAKKFGLEDGYQIKPFNELIAIGMCNVGGALLGAVPTSIGNTRMGIARQCGVQSQLGANVFVSIFIALAVQFFTPCLFYIPMCALNAIILIGSSHMLEFAHAGYLLEFARHKEFGRDGRMDVLVWIVGFVSTLFLGAFKGIISAVVLSLLIIVVNPHIALLGRQQEPPQSGVPHQPPRFRHRWVNMRGQRASGGLVATAVEEEPGVLVFRFEGPLFYANVDQLQEWLEAEELRRIEESPVDYEFKAIIFSAIAVPFLDTTAIGALQTMIRSYADRNVLFLIANTFANTRRIVAETLGADQRRALREDLRPRLASCTTVDDFVELVHANRALSKERPRPLIRTTSSLLSLASLASLNATPPKGTLADRQWPLQRRPFSLACDRTPDAEMGRFTASTPALLSLARPITPRDRAAAGRARPFDR</sequence>
<feature type="transmembrane region" description="Helical" evidence="5">
    <location>
        <begin position="64"/>
        <end position="92"/>
    </location>
</feature>
<evidence type="ECO:0000313" key="8">
    <source>
        <dbReference type="Proteomes" id="UP000013827"/>
    </source>
</evidence>
<dbReference type="GO" id="GO:0055085">
    <property type="term" value="P:transmembrane transport"/>
    <property type="evidence" value="ECO:0007669"/>
    <property type="project" value="InterPro"/>
</dbReference>
<name>A0A0D3IBK6_EMIH1</name>
<dbReference type="HOGENOM" id="CLU_388041_0_0_1"/>
<evidence type="ECO:0000256" key="1">
    <source>
        <dbReference type="ARBA" id="ARBA00004141"/>
    </source>
</evidence>
<feature type="domain" description="STAS" evidence="6">
    <location>
        <begin position="487"/>
        <end position="583"/>
    </location>
</feature>
<dbReference type="InterPro" id="IPR002645">
    <property type="entry name" value="STAS_dom"/>
</dbReference>
<feature type="transmembrane region" description="Helical" evidence="5">
    <location>
        <begin position="378"/>
        <end position="397"/>
    </location>
</feature>
<dbReference type="PROSITE" id="PS50801">
    <property type="entry name" value="STAS"/>
    <property type="match status" value="1"/>
</dbReference>
<feature type="transmembrane region" description="Helical" evidence="5">
    <location>
        <begin position="136"/>
        <end position="156"/>
    </location>
</feature>
<evidence type="ECO:0000256" key="2">
    <source>
        <dbReference type="ARBA" id="ARBA00022692"/>
    </source>
</evidence>
<keyword evidence="3 5" id="KW-1133">Transmembrane helix</keyword>
<dbReference type="RefSeq" id="XP_005761070.1">
    <property type="nucleotide sequence ID" value="XM_005761013.1"/>
</dbReference>
<evidence type="ECO:0000313" key="7">
    <source>
        <dbReference type="EnsemblProtists" id="EOD08641"/>
    </source>
</evidence>
<dbReference type="Pfam" id="PF01740">
    <property type="entry name" value="STAS"/>
    <property type="match status" value="1"/>
</dbReference>
<evidence type="ECO:0000256" key="3">
    <source>
        <dbReference type="ARBA" id="ARBA00022989"/>
    </source>
</evidence>
<dbReference type="OMA" id="YKDAQRV"/>
<dbReference type="CDD" id="cd07042">
    <property type="entry name" value="STAS_SulP_like_sulfate_transporter"/>
    <property type="match status" value="1"/>
</dbReference>
<dbReference type="GO" id="GO:0016020">
    <property type="term" value="C:membrane"/>
    <property type="evidence" value="ECO:0007669"/>
    <property type="project" value="UniProtKB-SubCell"/>
</dbReference>
<evidence type="ECO:0000256" key="5">
    <source>
        <dbReference type="SAM" id="Phobius"/>
    </source>
</evidence>
<organism evidence="7 8">
    <name type="scientific">Emiliania huxleyi (strain CCMP1516)</name>
    <dbReference type="NCBI Taxonomy" id="280463"/>
    <lineage>
        <taxon>Eukaryota</taxon>
        <taxon>Haptista</taxon>
        <taxon>Haptophyta</taxon>
        <taxon>Prymnesiophyceae</taxon>
        <taxon>Isochrysidales</taxon>
        <taxon>Noelaerhabdaceae</taxon>
        <taxon>Emiliania</taxon>
    </lineage>
</organism>
<dbReference type="InterPro" id="IPR001902">
    <property type="entry name" value="SLC26A/SulP_fam"/>
</dbReference>
<keyword evidence="4 5" id="KW-0472">Membrane</keyword>
<reference evidence="8" key="1">
    <citation type="journal article" date="2013" name="Nature">
        <title>Pan genome of the phytoplankton Emiliania underpins its global distribution.</title>
        <authorList>
            <person name="Read B.A."/>
            <person name="Kegel J."/>
            <person name="Klute M.J."/>
            <person name="Kuo A."/>
            <person name="Lefebvre S.C."/>
            <person name="Maumus F."/>
            <person name="Mayer C."/>
            <person name="Miller J."/>
            <person name="Monier A."/>
            <person name="Salamov A."/>
            <person name="Young J."/>
            <person name="Aguilar M."/>
            <person name="Claverie J.M."/>
            <person name="Frickenhaus S."/>
            <person name="Gonzalez K."/>
            <person name="Herman E.K."/>
            <person name="Lin Y.C."/>
            <person name="Napier J."/>
            <person name="Ogata H."/>
            <person name="Sarno A.F."/>
            <person name="Shmutz J."/>
            <person name="Schroeder D."/>
            <person name="de Vargas C."/>
            <person name="Verret F."/>
            <person name="von Dassow P."/>
            <person name="Valentin K."/>
            <person name="Van de Peer Y."/>
            <person name="Wheeler G."/>
            <person name="Dacks J.B."/>
            <person name="Delwiche C.F."/>
            <person name="Dyhrman S.T."/>
            <person name="Glockner G."/>
            <person name="John U."/>
            <person name="Richards T."/>
            <person name="Worden A.Z."/>
            <person name="Zhang X."/>
            <person name="Grigoriev I.V."/>
            <person name="Allen A.E."/>
            <person name="Bidle K."/>
            <person name="Borodovsky M."/>
            <person name="Bowler C."/>
            <person name="Brownlee C."/>
            <person name="Cock J.M."/>
            <person name="Elias M."/>
            <person name="Gladyshev V.N."/>
            <person name="Groth M."/>
            <person name="Guda C."/>
            <person name="Hadaegh A."/>
            <person name="Iglesias-Rodriguez M.D."/>
            <person name="Jenkins J."/>
            <person name="Jones B.M."/>
            <person name="Lawson T."/>
            <person name="Leese F."/>
            <person name="Lindquist E."/>
            <person name="Lobanov A."/>
            <person name="Lomsadze A."/>
            <person name="Malik S.B."/>
            <person name="Marsh M.E."/>
            <person name="Mackinder L."/>
            <person name="Mock T."/>
            <person name="Mueller-Roeber B."/>
            <person name="Pagarete A."/>
            <person name="Parker M."/>
            <person name="Probert I."/>
            <person name="Quesneville H."/>
            <person name="Raines C."/>
            <person name="Rensing S.A."/>
            <person name="Riano-Pachon D.M."/>
            <person name="Richier S."/>
            <person name="Rokitta S."/>
            <person name="Shiraiwa Y."/>
            <person name="Soanes D.M."/>
            <person name="van der Giezen M."/>
            <person name="Wahlund T.M."/>
            <person name="Williams B."/>
            <person name="Wilson W."/>
            <person name="Wolfe G."/>
            <person name="Wurch L.L."/>
        </authorList>
    </citation>
    <scope>NUCLEOTIDE SEQUENCE</scope>
</reference>
<feature type="transmembrane region" description="Helical" evidence="5">
    <location>
        <begin position="351"/>
        <end position="372"/>
    </location>
</feature>
<feature type="transmembrane region" description="Helical" evidence="5">
    <location>
        <begin position="176"/>
        <end position="195"/>
    </location>
</feature>
<feature type="transmembrane region" description="Helical" evidence="5">
    <location>
        <begin position="310"/>
        <end position="330"/>
    </location>
</feature>
<dbReference type="InterPro" id="IPR011547">
    <property type="entry name" value="SLC26A/SulP_dom"/>
</dbReference>
<dbReference type="KEGG" id="ehx:EMIHUDRAFT_453061"/>
<evidence type="ECO:0000256" key="4">
    <source>
        <dbReference type="ARBA" id="ARBA00023136"/>
    </source>
</evidence>